<dbReference type="Pfam" id="PF00076">
    <property type="entry name" value="RRM_1"/>
    <property type="match status" value="2"/>
</dbReference>
<dbReference type="SUPFAM" id="SSF54928">
    <property type="entry name" value="RNA-binding domain, RBD"/>
    <property type="match status" value="2"/>
</dbReference>
<gene>
    <name evidence="5" type="ORF">BJG266_LOCUS913</name>
    <name evidence="6" type="ORF">QVE165_LOCUS3828</name>
</gene>
<evidence type="ECO:0000313" key="5">
    <source>
        <dbReference type="EMBL" id="CAF0727661.1"/>
    </source>
</evidence>
<dbReference type="Proteomes" id="UP000663877">
    <property type="component" value="Unassembled WGS sequence"/>
</dbReference>
<feature type="domain" description="RRM" evidence="4">
    <location>
        <begin position="107"/>
        <end position="184"/>
    </location>
</feature>
<dbReference type="SMART" id="SM00360">
    <property type="entry name" value="RRM"/>
    <property type="match status" value="2"/>
</dbReference>
<evidence type="ECO:0000313" key="8">
    <source>
        <dbReference type="Proteomes" id="UP000663877"/>
    </source>
</evidence>
<dbReference type="EMBL" id="CAJNOI010000002">
    <property type="protein sequence ID" value="CAF0727661.1"/>
    <property type="molecule type" value="Genomic_DNA"/>
</dbReference>
<dbReference type="Gene3D" id="3.30.70.330">
    <property type="match status" value="2"/>
</dbReference>
<dbReference type="PANTHER" id="PTHR23003:SF3">
    <property type="entry name" value="FI21236P1-RELATED"/>
    <property type="match status" value="1"/>
</dbReference>
<dbReference type="PANTHER" id="PTHR23003">
    <property type="entry name" value="RNA RECOGNITION MOTIF RRM DOMAIN CONTAINING PROTEIN"/>
    <property type="match status" value="1"/>
</dbReference>
<feature type="compositionally biased region" description="Basic and acidic residues" evidence="3">
    <location>
        <begin position="51"/>
        <end position="61"/>
    </location>
</feature>
<dbReference type="InterPro" id="IPR035979">
    <property type="entry name" value="RBD_domain_sf"/>
</dbReference>
<dbReference type="GO" id="GO:1990904">
    <property type="term" value="C:ribonucleoprotein complex"/>
    <property type="evidence" value="ECO:0007669"/>
    <property type="project" value="TreeGrafter"/>
</dbReference>
<dbReference type="OrthoDB" id="610462at2759"/>
<organism evidence="5 8">
    <name type="scientific">Adineta steineri</name>
    <dbReference type="NCBI Taxonomy" id="433720"/>
    <lineage>
        <taxon>Eukaryota</taxon>
        <taxon>Metazoa</taxon>
        <taxon>Spiralia</taxon>
        <taxon>Gnathifera</taxon>
        <taxon>Rotifera</taxon>
        <taxon>Eurotatoria</taxon>
        <taxon>Bdelloidea</taxon>
        <taxon>Adinetida</taxon>
        <taxon>Adinetidae</taxon>
        <taxon>Adineta</taxon>
    </lineage>
</organism>
<comment type="caution">
    <text evidence="5">The sequence shown here is derived from an EMBL/GenBank/DDBJ whole genome shotgun (WGS) entry which is preliminary data.</text>
</comment>
<dbReference type="InterPro" id="IPR000504">
    <property type="entry name" value="RRM_dom"/>
</dbReference>
<dbReference type="InterPro" id="IPR050374">
    <property type="entry name" value="RRT5_SRSF_SR"/>
</dbReference>
<evidence type="ECO:0000313" key="7">
    <source>
        <dbReference type="Proteomes" id="UP000663832"/>
    </source>
</evidence>
<dbReference type="InterPro" id="IPR012677">
    <property type="entry name" value="Nucleotide-bd_a/b_plait_sf"/>
</dbReference>
<feature type="compositionally biased region" description="Polar residues" evidence="3">
    <location>
        <begin position="555"/>
        <end position="564"/>
    </location>
</feature>
<dbReference type="Proteomes" id="UP000663832">
    <property type="component" value="Unassembled WGS sequence"/>
</dbReference>
<dbReference type="AlphaFoldDB" id="A0A813MNS0"/>
<feature type="region of interest" description="Disordered" evidence="3">
    <location>
        <begin position="1"/>
        <end position="84"/>
    </location>
</feature>
<dbReference type="EMBL" id="CAJNOM010000014">
    <property type="protein sequence ID" value="CAF0793514.1"/>
    <property type="molecule type" value="Genomic_DNA"/>
</dbReference>
<evidence type="ECO:0000256" key="3">
    <source>
        <dbReference type="SAM" id="MobiDB-lite"/>
    </source>
</evidence>
<name>A0A813MNS0_9BILA</name>
<evidence type="ECO:0000313" key="6">
    <source>
        <dbReference type="EMBL" id="CAF0793514.1"/>
    </source>
</evidence>
<keyword evidence="1 2" id="KW-0694">RNA-binding</keyword>
<evidence type="ECO:0000259" key="4">
    <source>
        <dbReference type="PROSITE" id="PS50102"/>
    </source>
</evidence>
<dbReference type="GO" id="GO:0005634">
    <property type="term" value="C:nucleus"/>
    <property type="evidence" value="ECO:0007669"/>
    <property type="project" value="TreeGrafter"/>
</dbReference>
<reference evidence="5" key="1">
    <citation type="submission" date="2021-02" db="EMBL/GenBank/DDBJ databases">
        <authorList>
            <person name="Nowell W R."/>
        </authorList>
    </citation>
    <scope>NUCLEOTIDE SEQUENCE</scope>
</reference>
<feature type="compositionally biased region" description="Low complexity" evidence="3">
    <location>
        <begin position="21"/>
        <end position="34"/>
    </location>
</feature>
<proteinExistence type="predicted"/>
<protein>
    <recommendedName>
        <fullName evidence="4">RRM domain-containing protein</fullName>
    </recommendedName>
</protein>
<feature type="compositionally biased region" description="Low complexity" evidence="3">
    <location>
        <begin position="62"/>
        <end position="74"/>
    </location>
</feature>
<keyword evidence="7" id="KW-1185">Reference proteome</keyword>
<dbReference type="GO" id="GO:0003729">
    <property type="term" value="F:mRNA binding"/>
    <property type="evidence" value="ECO:0007669"/>
    <property type="project" value="TreeGrafter"/>
</dbReference>
<feature type="domain" description="RRM" evidence="4">
    <location>
        <begin position="268"/>
        <end position="345"/>
    </location>
</feature>
<feature type="region of interest" description="Disordered" evidence="3">
    <location>
        <begin position="555"/>
        <end position="592"/>
    </location>
</feature>
<evidence type="ECO:0000256" key="2">
    <source>
        <dbReference type="PROSITE-ProRule" id="PRU00176"/>
    </source>
</evidence>
<dbReference type="GO" id="GO:0005737">
    <property type="term" value="C:cytoplasm"/>
    <property type="evidence" value="ECO:0007669"/>
    <property type="project" value="TreeGrafter"/>
</dbReference>
<evidence type="ECO:0000256" key="1">
    <source>
        <dbReference type="ARBA" id="ARBA00022884"/>
    </source>
</evidence>
<sequence>MSGDYENQRSPHHSRSRSRSPNRLSPSHNNQQSSSHRDYNRNSSRNMNGHRFNDRRNDRYRSNNNNNNNNGSGNEHFHNSGGGGDRLSQAVNLYSDRELGLKYRWEKTVHVSNIPYDMRWTALKDLFRTEVGEVMYTEVFERDGKSLGCGSVEFRTIEEAKRAVEKMHQFEYGGRKLTVKLDEEGFRTRRAKYQSLEGRLSQKSNILHHHNNLSNQYGNTSGNTSNMSRSSQVAGLNSIGTSLSGYSSNAGVPSYVLQRLGIDGPVTNKIFVANLDFKCDEKKVREVFSLAGRVRDVTLKRTKEGQSRGMAVVEYEHPSEAVQAVSMFNEQQLYDRIMAVKIDLKDEGKDDGRSLKLPSGLKSIGAGLGIAGNPLRTNNVNQLEPTLPQINPNPIQNITPNVSDYMNHSDLTALHALSHLSPSAISALTQLAASGFSGLNSLTGLQSANSNLNSSSSLGIDPYSNSNSLYSSLAGGYSNYQQSSGLTGGSQLSSQLSGSFYKDDDARLGQTAPVGVSNVSQVRTQPTSSFAGGRGVLGTGVGGVSGLGSSLGAYTSSNNSTQRSVGGVLGSAGVTGPNNNVYDRSRGRSPYR</sequence>
<accession>A0A813MNS0</accession>
<feature type="compositionally biased region" description="Basic residues" evidence="3">
    <location>
        <begin position="10"/>
        <end position="20"/>
    </location>
</feature>
<dbReference type="PROSITE" id="PS50102">
    <property type="entry name" value="RRM"/>
    <property type="match status" value="2"/>
</dbReference>